<dbReference type="EMBL" id="JAVDWW010000001">
    <property type="protein sequence ID" value="MDR7167326.1"/>
    <property type="molecule type" value="Genomic_DNA"/>
</dbReference>
<organism evidence="1 2">
    <name type="scientific">Nocardia kruczakiae</name>
    <dbReference type="NCBI Taxonomy" id="261477"/>
    <lineage>
        <taxon>Bacteria</taxon>
        <taxon>Bacillati</taxon>
        <taxon>Actinomycetota</taxon>
        <taxon>Actinomycetes</taxon>
        <taxon>Mycobacteriales</taxon>
        <taxon>Nocardiaceae</taxon>
        <taxon>Nocardia</taxon>
    </lineage>
</organism>
<reference evidence="1 2" key="1">
    <citation type="submission" date="2023-07" db="EMBL/GenBank/DDBJ databases">
        <title>Sorghum-associated microbial communities from plants grown in Nebraska, USA.</title>
        <authorList>
            <person name="Schachtman D."/>
        </authorList>
    </citation>
    <scope>NUCLEOTIDE SEQUENCE [LARGE SCALE GENOMIC DNA]</scope>
    <source>
        <strain evidence="1 2">4272</strain>
    </source>
</reference>
<evidence type="ECO:0000313" key="2">
    <source>
        <dbReference type="Proteomes" id="UP001251217"/>
    </source>
</evidence>
<proteinExistence type="predicted"/>
<name>A0ABU1X9V5_9NOCA</name>
<accession>A0ABU1X9V5</accession>
<comment type="caution">
    <text evidence="1">The sequence shown here is derived from an EMBL/GenBank/DDBJ whole genome shotgun (WGS) entry which is preliminary data.</text>
</comment>
<dbReference type="Proteomes" id="UP001251217">
    <property type="component" value="Unassembled WGS sequence"/>
</dbReference>
<gene>
    <name evidence="1" type="ORF">J2W56_001044</name>
</gene>
<dbReference type="RefSeq" id="WP_310399076.1">
    <property type="nucleotide sequence ID" value="NZ_JAVDWW010000001.1"/>
</dbReference>
<evidence type="ECO:0000313" key="1">
    <source>
        <dbReference type="EMBL" id="MDR7167326.1"/>
    </source>
</evidence>
<protein>
    <submittedName>
        <fullName evidence="1">Uncharacterized protein</fullName>
    </submittedName>
</protein>
<keyword evidence="2" id="KW-1185">Reference proteome</keyword>
<sequence length="50" mass="5414">MTKAGHPHSRHRHAGGLVRELDGALIYLASDASSYIYCHTLVVDSGDPTH</sequence>